<dbReference type="Proteomes" id="UP001302806">
    <property type="component" value="Chromosome"/>
</dbReference>
<evidence type="ECO:0000313" key="5">
    <source>
        <dbReference type="Proteomes" id="UP001302806"/>
    </source>
</evidence>
<dbReference type="RefSeq" id="WP_415865672.1">
    <property type="nucleotide sequence ID" value="NZ_CP134537.1"/>
</dbReference>
<dbReference type="InterPro" id="IPR006860">
    <property type="entry name" value="FecR"/>
</dbReference>
<dbReference type="EMBL" id="CP134537">
    <property type="protein sequence ID" value="WNH09150.1"/>
    <property type="molecule type" value="Genomic_DNA"/>
</dbReference>
<protein>
    <submittedName>
        <fullName evidence="4">DUF4974 domain-containing protein</fullName>
    </submittedName>
</protein>
<dbReference type="PANTHER" id="PTHR30273:SF2">
    <property type="entry name" value="PROTEIN FECR"/>
    <property type="match status" value="1"/>
</dbReference>
<proteinExistence type="predicted"/>
<evidence type="ECO:0000259" key="3">
    <source>
        <dbReference type="Pfam" id="PF16344"/>
    </source>
</evidence>
<organism evidence="4 5">
    <name type="scientific">Thalassobellus suaedae</name>
    <dbReference type="NCBI Taxonomy" id="3074124"/>
    <lineage>
        <taxon>Bacteria</taxon>
        <taxon>Pseudomonadati</taxon>
        <taxon>Bacteroidota</taxon>
        <taxon>Flavobacteriia</taxon>
        <taxon>Flavobacteriales</taxon>
        <taxon>Flavobacteriaceae</taxon>
        <taxon>Thalassobellus</taxon>
    </lineage>
</organism>
<name>A0ABY9XTB6_9FLAO</name>
<dbReference type="InterPro" id="IPR012373">
    <property type="entry name" value="Ferrdict_sens_TM"/>
</dbReference>
<dbReference type="Pfam" id="PF16344">
    <property type="entry name" value="FecR_C"/>
    <property type="match status" value="1"/>
</dbReference>
<gene>
    <name evidence="4" type="ORF">RHP51_19385</name>
</gene>
<dbReference type="PANTHER" id="PTHR30273">
    <property type="entry name" value="PERIPLASMIC SIGNAL SENSOR AND SIGMA FACTOR ACTIVATOR FECR-RELATED"/>
    <property type="match status" value="1"/>
</dbReference>
<evidence type="ECO:0000259" key="2">
    <source>
        <dbReference type="Pfam" id="PF04773"/>
    </source>
</evidence>
<keyword evidence="1" id="KW-0812">Transmembrane</keyword>
<sequence length="393" mass="45172">MNKKIEKLIIKYVTKSATASDLDTLSEWIEKPYNEKVFKDYVQIHYAINYGMNNPEAKKTVEKLLSKIRKERTFVYKLKRLNVLKYAAAIIVGILATTYFFKSSTSEDLKVITPKTETPLTIVKNSIEEGMDKAILTLEDGSNIALEKDKTFKTNRVTSNGKKLIYTEEKNNKPEIKYNYLTIPTGGKFYVKLSDGTEVWLNSESQLKYPVSFIKGEPRKVELVYGEAYFDVSPSANHNGAKFKVINQNQEVEVFGTEFNIKAYKDEGNIYTTLVEGKVAISNSSFKQNLLPNQQSILNLKNKEITINTIDVYSETAWIKGFFSFKSKSLKDIMIVLSRWYDVRVVFENLELEKVKFNGVLSKNDNMEDILETIKNTNFINAYEIKDKKIIIK</sequence>
<dbReference type="InterPro" id="IPR032508">
    <property type="entry name" value="FecR_C"/>
</dbReference>
<feature type="domain" description="Protein FecR C-terminal" evidence="3">
    <location>
        <begin position="323"/>
        <end position="392"/>
    </location>
</feature>
<feature type="domain" description="FecR protein" evidence="2">
    <location>
        <begin position="183"/>
        <end position="279"/>
    </location>
</feature>
<feature type="transmembrane region" description="Helical" evidence="1">
    <location>
        <begin position="83"/>
        <end position="101"/>
    </location>
</feature>
<keyword evidence="1" id="KW-0472">Membrane</keyword>
<dbReference type="Pfam" id="PF04773">
    <property type="entry name" value="FecR"/>
    <property type="match status" value="1"/>
</dbReference>
<keyword evidence="1" id="KW-1133">Transmembrane helix</keyword>
<evidence type="ECO:0000313" key="4">
    <source>
        <dbReference type="EMBL" id="WNH09150.1"/>
    </source>
</evidence>
<dbReference type="Gene3D" id="2.60.120.1440">
    <property type="match status" value="1"/>
</dbReference>
<evidence type="ECO:0000256" key="1">
    <source>
        <dbReference type="SAM" id="Phobius"/>
    </source>
</evidence>
<reference evidence="4 5" key="1">
    <citation type="submission" date="2023-09" db="EMBL/GenBank/DDBJ databases">
        <title>Thalassobella suaedae gen. nov., sp. nov., a marine bacterium of the family Flavobacteriaceae isolated from a halophyte Suaeda japonica.</title>
        <authorList>
            <person name="Lee S.Y."/>
            <person name="Hwang C.Y."/>
        </authorList>
    </citation>
    <scope>NUCLEOTIDE SEQUENCE [LARGE SCALE GENOMIC DNA]</scope>
    <source>
        <strain evidence="4 5">HL-DH14</strain>
    </source>
</reference>
<dbReference type="Gene3D" id="3.55.50.30">
    <property type="match status" value="1"/>
</dbReference>
<accession>A0ABY9XTB6</accession>